<keyword evidence="6" id="KW-0963">Cytoplasm</keyword>
<feature type="binding site" evidence="6">
    <location>
        <position position="309"/>
    </location>
    <ligand>
        <name>Zn(2+)</name>
        <dbReference type="ChEBI" id="CHEBI:29105"/>
    </ligand>
</feature>
<dbReference type="SUPFAM" id="SSF51713">
    <property type="entry name" value="tRNA-guanine transglycosylase"/>
    <property type="match status" value="1"/>
</dbReference>
<feature type="binding site" evidence="6">
    <location>
        <position position="304"/>
    </location>
    <ligand>
        <name>Zn(2+)</name>
        <dbReference type="ChEBI" id="CHEBI:29105"/>
    </ligand>
</feature>
<dbReference type="NCBIfam" id="TIGR00430">
    <property type="entry name" value="Q_tRNA_tgt"/>
    <property type="match status" value="1"/>
</dbReference>
<feature type="binding site" evidence="6">
    <location>
        <position position="189"/>
    </location>
    <ligand>
        <name>substrate</name>
    </ligand>
</feature>
<feature type="binding site" evidence="6">
    <location>
        <position position="146"/>
    </location>
    <ligand>
        <name>substrate</name>
    </ligand>
</feature>
<feature type="binding site" evidence="6">
    <location>
        <position position="306"/>
    </location>
    <ligand>
        <name>Zn(2+)</name>
        <dbReference type="ChEBI" id="CHEBI:29105"/>
    </ligand>
</feature>
<accession>A0AAV7Z208</accession>
<feature type="binding site" evidence="6">
    <location>
        <position position="334"/>
    </location>
    <ligand>
        <name>Zn(2+)</name>
        <dbReference type="ChEBI" id="CHEBI:29105"/>
    </ligand>
</feature>
<evidence type="ECO:0000256" key="2">
    <source>
        <dbReference type="ARBA" id="ARBA00022679"/>
    </source>
</evidence>
<name>A0AAV7Z208_9EUKA</name>
<dbReference type="AlphaFoldDB" id="A0AAV7Z208"/>
<reference evidence="8" key="2">
    <citation type="submission" date="2022-08" db="EMBL/GenBank/DDBJ databases">
        <title>Novel sulphate-reducing endosymbionts in the free-living metamonad Anaeramoeba.</title>
        <authorList>
            <person name="Jerlstrom-Hultqvist J."/>
            <person name="Cepicka I."/>
            <person name="Gallot-Lavallee L."/>
            <person name="Salas-Leiva D."/>
            <person name="Curtis B.A."/>
            <person name="Zahonova K."/>
            <person name="Pipaliya S."/>
            <person name="Dacks J."/>
            <person name="Roger A.J."/>
        </authorList>
    </citation>
    <scope>NUCLEOTIDE SEQUENCE</scope>
    <source>
        <strain evidence="8">Busselton2</strain>
    </source>
</reference>
<feature type="active site" description="Nucleophile" evidence="6">
    <location>
        <position position="266"/>
    </location>
</feature>
<dbReference type="InterPro" id="IPR036511">
    <property type="entry name" value="TGT-like_sf"/>
</dbReference>
<sequence>MSALEFEILAKSGKARTSILTLPHYKVTTPIFQPVGTCGSMKGLTSKQLKELDCQIILGNTYHLALHPGGEFFGKCGGLHEFMNWDRGLLTDSGGFQMVSLSKLAEVTEEGVNFVSPKDGSQMLLKPETSIKIQNQIGADIIMQLDDVVHVLTSGKRLEEAMYRSIRWLDRCIKAHSRKKEQNLFPIIQGGLNPELRKICLKEMIKRDCPGYAIGGLSGGESKDQFWKIVSLCTDYLPEDKPRYLMGVGFPVDLIVCSVLGVDMFDCVYPTRTSRFGTALVWEGTLKLKSEKYQFDFDPIEKDCDCLTCKTYTKSAIHTLVTKETVGCHLLTIHNIRFQMRLMQRFRESIKNNKMPEFVRGFMKAQFKKKGEKKITYPTWVIEALQSQQIELDYENDED</sequence>
<comment type="subunit">
    <text evidence="6">Heterodimer of a catalytic subunit and an accessory subunit.</text>
</comment>
<comment type="caution">
    <text evidence="8">The sequence shown here is derived from an EMBL/GenBank/DDBJ whole genome shotgun (WGS) entry which is preliminary data.</text>
</comment>
<feature type="binding site" evidence="6">
    <location>
        <begin position="92"/>
        <end position="96"/>
    </location>
    <ligand>
        <name>substrate</name>
    </ligand>
</feature>
<feature type="region of interest" description="RNA binding" evidence="6">
    <location>
        <begin position="247"/>
        <end position="253"/>
    </location>
</feature>
<proteinExistence type="inferred from homology"/>
<evidence type="ECO:0000259" key="7">
    <source>
        <dbReference type="Pfam" id="PF01702"/>
    </source>
</evidence>
<evidence type="ECO:0000256" key="4">
    <source>
        <dbReference type="ARBA" id="ARBA00022723"/>
    </source>
</evidence>
<dbReference type="Proteomes" id="UP001150062">
    <property type="component" value="Unassembled WGS sequence"/>
</dbReference>
<keyword evidence="4 6" id="KW-0479">Metal-binding</keyword>
<comment type="catalytic activity">
    <reaction evidence="6">
        <text>guanosine(34) in tRNA + queuine = queuosine(34) in tRNA + guanine</text>
        <dbReference type="Rhea" id="RHEA:16633"/>
        <dbReference type="Rhea" id="RHEA-COMP:10341"/>
        <dbReference type="Rhea" id="RHEA-COMP:18571"/>
        <dbReference type="ChEBI" id="CHEBI:16235"/>
        <dbReference type="ChEBI" id="CHEBI:17433"/>
        <dbReference type="ChEBI" id="CHEBI:74269"/>
        <dbReference type="ChEBI" id="CHEBI:194431"/>
        <dbReference type="EC" id="2.4.2.64"/>
    </reaction>
</comment>
<comment type="cofactor">
    <cofactor evidence="6">
        <name>Zn(2+)</name>
        <dbReference type="ChEBI" id="CHEBI:29105"/>
    </cofactor>
</comment>
<feature type="binding site" evidence="6">
    <location>
        <position position="216"/>
    </location>
    <ligand>
        <name>substrate</name>
    </ligand>
</feature>
<dbReference type="GO" id="GO:0008479">
    <property type="term" value="F:tRNA-guanosine(34) queuine transglycosylase activity"/>
    <property type="evidence" value="ECO:0007669"/>
    <property type="project" value="UniProtKB-UniRule"/>
</dbReference>
<evidence type="ECO:0000256" key="6">
    <source>
        <dbReference type="HAMAP-Rule" id="MF_03218"/>
    </source>
</evidence>
<dbReference type="NCBIfam" id="TIGR00449">
    <property type="entry name" value="tgt_general"/>
    <property type="match status" value="1"/>
</dbReference>
<comment type="similarity">
    <text evidence="6">Belongs to the queuine tRNA-ribosyltransferase family.</text>
</comment>
<evidence type="ECO:0000313" key="9">
    <source>
        <dbReference type="EMBL" id="KAJ6240555.1"/>
    </source>
</evidence>
<dbReference type="EMBL" id="JANTQA010000042">
    <property type="protein sequence ID" value="KAJ3435007.1"/>
    <property type="molecule type" value="Genomic_DNA"/>
</dbReference>
<evidence type="ECO:0000256" key="1">
    <source>
        <dbReference type="ARBA" id="ARBA00022676"/>
    </source>
</evidence>
<evidence type="ECO:0000313" key="10">
    <source>
        <dbReference type="Proteomes" id="UP001146793"/>
    </source>
</evidence>
<dbReference type="GO" id="GO:0006400">
    <property type="term" value="P:tRNA modification"/>
    <property type="evidence" value="ECO:0007669"/>
    <property type="project" value="InterPro"/>
</dbReference>
<evidence type="ECO:0000313" key="11">
    <source>
        <dbReference type="Proteomes" id="UP001150062"/>
    </source>
</evidence>
<dbReference type="PANTHER" id="PTHR43530">
    <property type="entry name" value="QUEUINE TRNA-RIBOSYLTRANSFERASE CATALYTIC SUBUNIT 1"/>
    <property type="match status" value="1"/>
</dbReference>
<dbReference type="Pfam" id="PF01702">
    <property type="entry name" value="TGT"/>
    <property type="match status" value="1"/>
</dbReference>
<keyword evidence="5 6" id="KW-0862">Zinc</keyword>
<feature type="domain" description="tRNA-guanine(15) transglycosylase-like" evidence="7">
    <location>
        <begin position="14"/>
        <end position="366"/>
    </location>
</feature>
<dbReference type="EMBL" id="JAOAOG010000204">
    <property type="protein sequence ID" value="KAJ6240555.1"/>
    <property type="molecule type" value="Genomic_DNA"/>
</dbReference>
<keyword evidence="3 6" id="KW-0819">tRNA processing</keyword>
<dbReference type="PANTHER" id="PTHR43530:SF1">
    <property type="entry name" value="QUEUINE TRNA-RIBOSYLTRANSFERASE CATALYTIC SUBUNIT 1"/>
    <property type="match status" value="1"/>
</dbReference>
<evidence type="ECO:0000256" key="5">
    <source>
        <dbReference type="ARBA" id="ARBA00022833"/>
    </source>
</evidence>
<comment type="subcellular location">
    <subcellularLocation>
        <location evidence="6">Cytoplasm</location>
    </subcellularLocation>
</comment>
<dbReference type="Gene3D" id="3.20.20.105">
    <property type="entry name" value="Queuine tRNA-ribosyltransferase-like"/>
    <property type="match status" value="1"/>
</dbReference>
<keyword evidence="11" id="KW-1185">Reference proteome</keyword>
<feature type="active site" description="Proton acceptor" evidence="6">
    <location>
        <position position="92"/>
    </location>
</feature>
<dbReference type="InterPro" id="IPR002616">
    <property type="entry name" value="tRNA_ribo_trans-like"/>
</dbReference>
<keyword evidence="2 6" id="KW-0808">Transferase</keyword>
<evidence type="ECO:0000313" key="8">
    <source>
        <dbReference type="EMBL" id="KAJ3435007.1"/>
    </source>
</evidence>
<dbReference type="Proteomes" id="UP001146793">
    <property type="component" value="Unassembled WGS sequence"/>
</dbReference>
<keyword evidence="1 6" id="KW-0328">Glycosyltransferase</keyword>
<organism evidence="8 10">
    <name type="scientific">Anaeramoeba flamelloides</name>
    <dbReference type="NCBI Taxonomy" id="1746091"/>
    <lineage>
        <taxon>Eukaryota</taxon>
        <taxon>Metamonada</taxon>
        <taxon>Anaeramoebidae</taxon>
        <taxon>Anaeramoeba</taxon>
    </lineage>
</organism>
<feature type="region of interest" description="RNA binding; important for wobble base 34 recognition" evidence="6">
    <location>
        <begin position="271"/>
        <end position="275"/>
    </location>
</feature>
<dbReference type="GO" id="GO:0005829">
    <property type="term" value="C:cytosol"/>
    <property type="evidence" value="ECO:0007669"/>
    <property type="project" value="TreeGrafter"/>
</dbReference>
<dbReference type="EC" id="2.4.2.64" evidence="6"/>
<dbReference type="GO" id="GO:0046872">
    <property type="term" value="F:metal ion binding"/>
    <property type="evidence" value="ECO:0007669"/>
    <property type="project" value="UniProtKB-KW"/>
</dbReference>
<gene>
    <name evidence="8" type="ORF">M0812_02137</name>
    <name evidence="9" type="ORF">M0813_24082</name>
</gene>
<dbReference type="InterPro" id="IPR004803">
    <property type="entry name" value="TGT"/>
</dbReference>
<dbReference type="FunFam" id="3.20.20.105:FF:000004">
    <property type="entry name" value="Queuine tRNA-ribosyltransferase"/>
    <property type="match status" value="1"/>
</dbReference>
<protein>
    <recommendedName>
        <fullName evidence="6">Queuine tRNA-ribosyltransferase catalytic subunit 1</fullName>
        <ecNumber evidence="6">2.4.2.64</ecNumber>
    </recommendedName>
    <alternativeName>
        <fullName evidence="6">Guanine insertion enzyme</fullName>
    </alternativeName>
    <alternativeName>
        <fullName evidence="6">tRNA-guanine transglycosylase</fullName>
    </alternativeName>
</protein>
<dbReference type="HAMAP" id="MF_00168">
    <property type="entry name" value="Q_tRNA_Tgt"/>
    <property type="match status" value="1"/>
</dbReference>
<evidence type="ECO:0000256" key="3">
    <source>
        <dbReference type="ARBA" id="ARBA00022694"/>
    </source>
</evidence>
<comment type="function">
    <text evidence="6">Catalytic subunit of the queuine tRNA-ribosyltransferase (TGT) that catalyzes the base-exchange of a guanine (G) residue with queuine (Q) at position 34 (anticodon wobble position) in tRNAs with GU(N) anticodons (tRNA-Asp, -Asn, -His and -Tyr), resulting in the hypermodified nucleoside queuosine (7-(((4,5-cis-dihydroxy-2-cyclopenten-1-yl)amino)methyl)-7-deazaguanosine). Catalysis occurs through a double-displacement mechanism. The nucleophile active site attacks the C1' of nucleotide 34 to detach the guanine base from the RNA, forming a covalent enzyme-RNA intermediate. The proton acceptor active site deprotonates the incoming queuine, allowing a nucleophilic attack on the C1' of the ribose to form the product.</text>
</comment>
<reference evidence="9" key="1">
    <citation type="submission" date="2022-08" db="EMBL/GenBank/DDBJ databases">
        <title>Novel sulfate-reducing endosymbionts in the free-living metamonad Anaeramoeba.</title>
        <authorList>
            <person name="Jerlstrom-Hultqvist J."/>
            <person name="Cepicka I."/>
            <person name="Gallot-Lavallee L."/>
            <person name="Salas-Leiva D."/>
            <person name="Curtis B.A."/>
            <person name="Zahonova K."/>
            <person name="Pipaliya S."/>
            <person name="Dacks J."/>
            <person name="Roger A.J."/>
        </authorList>
    </citation>
    <scope>NUCLEOTIDE SEQUENCE</scope>
    <source>
        <strain evidence="9">Schooner1</strain>
    </source>
</reference>